<evidence type="ECO:0000256" key="9">
    <source>
        <dbReference type="ARBA" id="ARBA00022792"/>
    </source>
</evidence>
<protein>
    <recommendedName>
        <fullName evidence="5">NADH dehydrogenase [ubiquinone] 1 beta subcomplex subunit 5, mitochondrial</fullName>
    </recommendedName>
    <alternativeName>
        <fullName evidence="16">Complex I-SGDH</fullName>
    </alternativeName>
    <alternativeName>
        <fullName evidence="15">NADH-ubiquinone oxidoreductase SGDH subunit</fullName>
    </alternativeName>
</protein>
<evidence type="ECO:0000256" key="10">
    <source>
        <dbReference type="ARBA" id="ARBA00022946"/>
    </source>
</evidence>
<dbReference type="Proteomes" id="UP000095281">
    <property type="component" value="Unplaced"/>
</dbReference>
<evidence type="ECO:0000256" key="16">
    <source>
        <dbReference type="ARBA" id="ARBA00032550"/>
    </source>
</evidence>
<dbReference type="PANTHER" id="PTHR13178">
    <property type="entry name" value="NADH-UBIQUINONE OXIDOREDUCTASE SGDH SUBUNIT"/>
    <property type="match status" value="1"/>
</dbReference>
<dbReference type="Pfam" id="PF09781">
    <property type="entry name" value="NDUF_B5"/>
    <property type="match status" value="1"/>
</dbReference>
<evidence type="ECO:0000256" key="4">
    <source>
        <dbReference type="ARBA" id="ARBA00011533"/>
    </source>
</evidence>
<sequence length="205" mass="24209">MPAISKCLHLSPLLNNARQRASCRNDLFGFLLVGNAQQTIINVRHGGHAWVFRRRQGQLISNRMKDAGHFYLFGIGVIPGALVMIISHILFGSQCELQEYPKEGEQPPHYWQFERTPLKQFFARVFSPSDMQYHESWASRFSHWQIRHRWNRIETRVKHLIGERQDYKAYHYHPVTVEWLDLAKRRVASFEQHYYGGFNATTRVE</sequence>
<proteinExistence type="inferred from homology"/>
<evidence type="ECO:0000256" key="8">
    <source>
        <dbReference type="ARBA" id="ARBA00022692"/>
    </source>
</evidence>
<organism evidence="18 19">
    <name type="scientific">Meloidogyne hapla</name>
    <name type="common">Root-knot nematode worm</name>
    <dbReference type="NCBI Taxonomy" id="6305"/>
    <lineage>
        <taxon>Eukaryota</taxon>
        <taxon>Metazoa</taxon>
        <taxon>Ecdysozoa</taxon>
        <taxon>Nematoda</taxon>
        <taxon>Chromadorea</taxon>
        <taxon>Rhabditida</taxon>
        <taxon>Tylenchina</taxon>
        <taxon>Tylenchomorpha</taxon>
        <taxon>Tylenchoidea</taxon>
        <taxon>Meloidogynidae</taxon>
        <taxon>Meloidogyninae</taxon>
        <taxon>Meloidogyne</taxon>
    </lineage>
</organism>
<evidence type="ECO:0000256" key="15">
    <source>
        <dbReference type="ARBA" id="ARBA00032395"/>
    </source>
</evidence>
<evidence type="ECO:0000256" key="7">
    <source>
        <dbReference type="ARBA" id="ARBA00022660"/>
    </source>
</evidence>
<dbReference type="WBParaSite" id="MhA1_Contig2237.frz3.gene3">
    <property type="protein sequence ID" value="MhA1_Contig2237.frz3.gene3"/>
    <property type="gene ID" value="MhA1_Contig2237.frz3.gene3"/>
</dbReference>
<name>A0A1I8BGR8_MELHA</name>
<keyword evidence="6" id="KW-0813">Transport</keyword>
<feature type="transmembrane region" description="Helical" evidence="17">
    <location>
        <begin position="70"/>
        <end position="91"/>
    </location>
</feature>
<reference evidence="19" key="1">
    <citation type="submission" date="2016-11" db="UniProtKB">
        <authorList>
            <consortium name="WormBaseParasite"/>
        </authorList>
    </citation>
    <scope>IDENTIFICATION</scope>
</reference>
<evidence type="ECO:0000256" key="17">
    <source>
        <dbReference type="SAM" id="Phobius"/>
    </source>
</evidence>
<evidence type="ECO:0000256" key="5">
    <source>
        <dbReference type="ARBA" id="ARBA00015175"/>
    </source>
</evidence>
<dbReference type="AlphaFoldDB" id="A0A1I8BGR8"/>
<comment type="function">
    <text evidence="1">Accessory subunit of the mitochondrial membrane respiratory chain NADH dehydrogenase (Complex I), that is believed not to be involved in catalysis. Complex I functions in the transfer of electrons from NADH to the respiratory chain. The immediate electron acceptor for the enzyme is believed to be ubiquinone.</text>
</comment>
<keyword evidence="9" id="KW-0999">Mitochondrion inner membrane</keyword>
<dbReference type="PANTHER" id="PTHR13178:SF0">
    <property type="entry name" value="NADH DEHYDROGENASE [UBIQUINONE] 1 BETA SUBCOMPLEX SUBUNIT 5, MITOCHONDRIAL"/>
    <property type="match status" value="1"/>
</dbReference>
<evidence type="ECO:0000256" key="2">
    <source>
        <dbReference type="ARBA" id="ARBA00004434"/>
    </source>
</evidence>
<evidence type="ECO:0000256" key="1">
    <source>
        <dbReference type="ARBA" id="ARBA00003195"/>
    </source>
</evidence>
<comment type="subcellular location">
    <subcellularLocation>
        <location evidence="2">Mitochondrion inner membrane</location>
        <topology evidence="2">Single-pass membrane protein</topology>
    </subcellularLocation>
</comment>
<evidence type="ECO:0000313" key="18">
    <source>
        <dbReference type="Proteomes" id="UP000095281"/>
    </source>
</evidence>
<evidence type="ECO:0000256" key="6">
    <source>
        <dbReference type="ARBA" id="ARBA00022448"/>
    </source>
</evidence>
<comment type="similarity">
    <text evidence="3">Belongs to the complex I NDUFB5 subunit family.</text>
</comment>
<evidence type="ECO:0000313" key="19">
    <source>
        <dbReference type="WBParaSite" id="MhA1_Contig2237.frz3.gene3"/>
    </source>
</evidence>
<comment type="subunit">
    <text evidence="4">Complex I is composed of 45 different subunits.</text>
</comment>
<evidence type="ECO:0000256" key="12">
    <source>
        <dbReference type="ARBA" id="ARBA00022989"/>
    </source>
</evidence>
<keyword evidence="13" id="KW-0496">Mitochondrion</keyword>
<accession>A0A1I8BGR8</accession>
<dbReference type="GO" id="GO:0005743">
    <property type="term" value="C:mitochondrial inner membrane"/>
    <property type="evidence" value="ECO:0007669"/>
    <property type="project" value="UniProtKB-SubCell"/>
</dbReference>
<keyword evidence="8 17" id="KW-0812">Transmembrane</keyword>
<evidence type="ECO:0000256" key="11">
    <source>
        <dbReference type="ARBA" id="ARBA00022982"/>
    </source>
</evidence>
<keyword evidence="10" id="KW-0809">Transit peptide</keyword>
<dbReference type="InterPro" id="IPR019173">
    <property type="entry name" value="NADH_UbQ_OxRdtase_B5_su"/>
</dbReference>
<evidence type="ECO:0000256" key="13">
    <source>
        <dbReference type="ARBA" id="ARBA00023128"/>
    </source>
</evidence>
<evidence type="ECO:0000256" key="3">
    <source>
        <dbReference type="ARBA" id="ARBA00007152"/>
    </source>
</evidence>
<evidence type="ECO:0000256" key="14">
    <source>
        <dbReference type="ARBA" id="ARBA00023136"/>
    </source>
</evidence>
<keyword evidence="7" id="KW-0679">Respiratory chain</keyword>
<keyword evidence="14 17" id="KW-0472">Membrane</keyword>
<keyword evidence="11" id="KW-0249">Electron transport</keyword>
<keyword evidence="12 17" id="KW-1133">Transmembrane helix</keyword>
<keyword evidence="18" id="KW-1185">Reference proteome</keyword>